<gene>
    <name evidence="1" type="ORF">O6H91_06G032900</name>
</gene>
<dbReference type="Proteomes" id="UP001162992">
    <property type="component" value="Chromosome 6"/>
</dbReference>
<reference evidence="2" key="1">
    <citation type="journal article" date="2024" name="Proc. Natl. Acad. Sci. U.S.A.">
        <title>Extraordinary preservation of gene collinearity over three hundred million years revealed in homosporous lycophytes.</title>
        <authorList>
            <person name="Li C."/>
            <person name="Wickell D."/>
            <person name="Kuo L.Y."/>
            <person name="Chen X."/>
            <person name="Nie B."/>
            <person name="Liao X."/>
            <person name="Peng D."/>
            <person name="Ji J."/>
            <person name="Jenkins J."/>
            <person name="Williams M."/>
            <person name="Shu S."/>
            <person name="Plott C."/>
            <person name="Barry K."/>
            <person name="Rajasekar S."/>
            <person name="Grimwood J."/>
            <person name="Han X."/>
            <person name="Sun S."/>
            <person name="Hou Z."/>
            <person name="He W."/>
            <person name="Dai G."/>
            <person name="Sun C."/>
            <person name="Schmutz J."/>
            <person name="Leebens-Mack J.H."/>
            <person name="Li F.W."/>
            <person name="Wang L."/>
        </authorList>
    </citation>
    <scope>NUCLEOTIDE SEQUENCE [LARGE SCALE GENOMIC DNA]</scope>
    <source>
        <strain evidence="2">cv. PW_Plant_1</strain>
    </source>
</reference>
<dbReference type="EMBL" id="CM055097">
    <property type="protein sequence ID" value="KAJ7551864.1"/>
    <property type="molecule type" value="Genomic_DNA"/>
</dbReference>
<accession>A0ACC2DC29</accession>
<organism evidence="1 2">
    <name type="scientific">Diphasiastrum complanatum</name>
    <name type="common">Issler's clubmoss</name>
    <name type="synonym">Lycopodium complanatum</name>
    <dbReference type="NCBI Taxonomy" id="34168"/>
    <lineage>
        <taxon>Eukaryota</taxon>
        <taxon>Viridiplantae</taxon>
        <taxon>Streptophyta</taxon>
        <taxon>Embryophyta</taxon>
        <taxon>Tracheophyta</taxon>
        <taxon>Lycopodiopsida</taxon>
        <taxon>Lycopodiales</taxon>
        <taxon>Lycopodiaceae</taxon>
        <taxon>Lycopodioideae</taxon>
        <taxon>Diphasiastrum</taxon>
    </lineage>
</organism>
<name>A0ACC2DC29_DIPCM</name>
<comment type="caution">
    <text evidence="1">The sequence shown here is derived from an EMBL/GenBank/DDBJ whole genome shotgun (WGS) entry which is preliminary data.</text>
</comment>
<keyword evidence="2" id="KW-1185">Reference proteome</keyword>
<sequence length="339" mass="37702">MGIANGHRLLVFALNFASIFLLDVAHAAKPIFVFGDSYVDTGNHNRSETPWKYPYGITWPHHPSGRYSNGHVLTDFVAKAMGTTSPKPYSFYTKHSHSLHKGVKHGVNFAVGGSGVFQALDPRNFSVQVDQLKSVLQTMPQQLRRHHLQHTPVFVSINGNDYSHFLAANGSLKELPVYVTRVVDEIIRNIQKIYGLGLRKFVLGNLGPLGCLPAQTASVAYNRCIALYDPVVQYHNWYYAQQVKTMSKALKGAHFFTLDQYGAFSNVIANPSRFGITHVLQPCCTPKRGKTNTCGEVDKNGEPMFNVCSNPETHLFWDGVHPTQAGWTAVTSIYIVPDN</sequence>
<proteinExistence type="predicted"/>
<evidence type="ECO:0000313" key="2">
    <source>
        <dbReference type="Proteomes" id="UP001162992"/>
    </source>
</evidence>
<protein>
    <submittedName>
        <fullName evidence="1">Uncharacterized protein</fullName>
    </submittedName>
</protein>
<evidence type="ECO:0000313" key="1">
    <source>
        <dbReference type="EMBL" id="KAJ7551864.1"/>
    </source>
</evidence>